<sequence length="94" mass="11005">MRDPRDIVKRPLVTEKTNDMMADNKYTFEVDKNANKIEIKNAIQKLFDVKVDNVNTMNMKGKFKRMGVHSGYRPNWKKAIVTLSEDSKPIEIFE</sequence>
<evidence type="ECO:0000256" key="7">
    <source>
        <dbReference type="RuleBase" id="RU003934"/>
    </source>
</evidence>
<dbReference type="GO" id="GO:0003735">
    <property type="term" value="F:structural constituent of ribosome"/>
    <property type="evidence" value="ECO:0007669"/>
    <property type="project" value="InterPro"/>
</dbReference>
<dbReference type="InterPro" id="IPR012677">
    <property type="entry name" value="Nucleotide-bd_a/b_plait_sf"/>
</dbReference>
<dbReference type="InterPro" id="IPR013025">
    <property type="entry name" value="Ribosomal_uL23-like"/>
</dbReference>
<dbReference type="FunFam" id="3.30.70.330:FF:000001">
    <property type="entry name" value="50S ribosomal protein L23"/>
    <property type="match status" value="1"/>
</dbReference>
<accession>A0AAU7VLT0</accession>
<gene>
    <name evidence="6 8" type="primary">rplW</name>
    <name evidence="8" type="ORF">PRVXT_000169</name>
</gene>
<dbReference type="InterPro" id="IPR001014">
    <property type="entry name" value="Ribosomal_uL23_CS"/>
</dbReference>
<keyword evidence="3 6" id="KW-0694">RNA-binding</keyword>
<comment type="subunit">
    <text evidence="6">Part of the 50S ribosomal subunit. Contacts protein L29, and trigger factor when it is bound to the ribosome.</text>
</comment>
<dbReference type="PROSITE" id="PS00050">
    <property type="entry name" value="RIBOSOMAL_L23"/>
    <property type="match status" value="1"/>
</dbReference>
<protein>
    <recommendedName>
        <fullName evidence="6">Large ribosomal subunit protein uL23</fullName>
    </recommendedName>
</protein>
<dbReference type="GO" id="GO:1990904">
    <property type="term" value="C:ribonucleoprotein complex"/>
    <property type="evidence" value="ECO:0007669"/>
    <property type="project" value="UniProtKB-KW"/>
</dbReference>
<reference evidence="8" key="1">
    <citation type="journal article" date="2013" name="Extremophiles">
        <title>Proteinivorax tanatarense gen. nov., sp. nov., an anaerobic, haloalkaliphilic, proteolytic bacterium isolated from a decaying algal bloom, and proposal of Proteinivoraceae fam. nov.</title>
        <authorList>
            <person name="Kevbrin V."/>
            <person name="Boltyanskaya Y."/>
            <person name="Zhilina T."/>
            <person name="Kolganova T."/>
            <person name="Lavrentjeva E."/>
            <person name="Kuznetsov B."/>
        </authorList>
    </citation>
    <scope>NUCLEOTIDE SEQUENCE</scope>
    <source>
        <strain evidence="8">Z-910T</strain>
    </source>
</reference>
<evidence type="ECO:0000256" key="4">
    <source>
        <dbReference type="ARBA" id="ARBA00022980"/>
    </source>
</evidence>
<name>A0AAU7VLT0_9FIRM</name>
<dbReference type="NCBIfam" id="NF004366">
    <property type="entry name" value="PRK05738.3-2"/>
    <property type="match status" value="1"/>
</dbReference>
<keyword evidence="4 6" id="KW-0689">Ribosomal protein</keyword>
<dbReference type="GO" id="GO:0019843">
    <property type="term" value="F:rRNA binding"/>
    <property type="evidence" value="ECO:0007669"/>
    <property type="project" value="UniProtKB-UniRule"/>
</dbReference>
<dbReference type="RefSeq" id="WP_350343811.1">
    <property type="nucleotide sequence ID" value="NZ_CP158367.1"/>
</dbReference>
<evidence type="ECO:0000256" key="6">
    <source>
        <dbReference type="HAMAP-Rule" id="MF_01369"/>
    </source>
</evidence>
<dbReference type="GO" id="GO:0005840">
    <property type="term" value="C:ribosome"/>
    <property type="evidence" value="ECO:0007669"/>
    <property type="project" value="UniProtKB-KW"/>
</dbReference>
<dbReference type="EMBL" id="CP158367">
    <property type="protein sequence ID" value="XBX75064.1"/>
    <property type="molecule type" value="Genomic_DNA"/>
</dbReference>
<dbReference type="GO" id="GO:0006412">
    <property type="term" value="P:translation"/>
    <property type="evidence" value="ECO:0007669"/>
    <property type="project" value="UniProtKB-UniRule"/>
</dbReference>
<dbReference type="AlphaFoldDB" id="A0AAU7VLT0"/>
<keyword evidence="2 6" id="KW-0699">rRNA-binding</keyword>
<dbReference type="InterPro" id="IPR012678">
    <property type="entry name" value="Ribosomal_uL23/eL15/eS24_sf"/>
</dbReference>
<comment type="function">
    <text evidence="6">One of the early assembly proteins it binds 23S rRNA. One of the proteins that surrounds the polypeptide exit tunnel on the outside of the ribosome. Forms the main docking site for trigger factor binding to the ribosome.</text>
</comment>
<dbReference type="SUPFAM" id="SSF54189">
    <property type="entry name" value="Ribosomal proteins S24e, L23 and L15e"/>
    <property type="match status" value="1"/>
</dbReference>
<dbReference type="NCBIfam" id="NF004359">
    <property type="entry name" value="PRK05738.1-3"/>
    <property type="match status" value="1"/>
</dbReference>
<dbReference type="Pfam" id="PF00276">
    <property type="entry name" value="Ribosomal_L23"/>
    <property type="match status" value="1"/>
</dbReference>
<evidence type="ECO:0000256" key="5">
    <source>
        <dbReference type="ARBA" id="ARBA00023274"/>
    </source>
</evidence>
<dbReference type="NCBIfam" id="NF004363">
    <property type="entry name" value="PRK05738.2-4"/>
    <property type="match status" value="1"/>
</dbReference>
<evidence type="ECO:0000256" key="3">
    <source>
        <dbReference type="ARBA" id="ARBA00022884"/>
    </source>
</evidence>
<evidence type="ECO:0000313" key="8">
    <source>
        <dbReference type="EMBL" id="XBX75064.1"/>
    </source>
</evidence>
<dbReference type="HAMAP" id="MF_01369_B">
    <property type="entry name" value="Ribosomal_uL23_B"/>
    <property type="match status" value="1"/>
</dbReference>
<evidence type="ECO:0000256" key="1">
    <source>
        <dbReference type="ARBA" id="ARBA00006700"/>
    </source>
</evidence>
<keyword evidence="5 6" id="KW-0687">Ribonucleoprotein</keyword>
<comment type="similarity">
    <text evidence="1 6 7">Belongs to the universal ribosomal protein uL23 family.</text>
</comment>
<dbReference type="PANTHER" id="PTHR11620">
    <property type="entry name" value="60S RIBOSOMAL PROTEIN L23A"/>
    <property type="match status" value="1"/>
</dbReference>
<evidence type="ECO:0000256" key="2">
    <source>
        <dbReference type="ARBA" id="ARBA00022730"/>
    </source>
</evidence>
<reference evidence="8" key="2">
    <citation type="submission" date="2024-06" db="EMBL/GenBank/DDBJ databases">
        <authorList>
            <person name="Petrova K.O."/>
            <person name="Toshchakov S.V."/>
            <person name="Boltjanskaja Y.V."/>
            <person name="Kevbrin V."/>
        </authorList>
    </citation>
    <scope>NUCLEOTIDE SEQUENCE</scope>
    <source>
        <strain evidence="8">Z-910T</strain>
    </source>
</reference>
<organism evidence="8">
    <name type="scientific">Proteinivorax tanatarense</name>
    <dbReference type="NCBI Taxonomy" id="1260629"/>
    <lineage>
        <taxon>Bacteria</taxon>
        <taxon>Bacillati</taxon>
        <taxon>Bacillota</taxon>
        <taxon>Clostridia</taxon>
        <taxon>Eubacteriales</taxon>
        <taxon>Proteinivoracaceae</taxon>
        <taxon>Proteinivorax</taxon>
    </lineage>
</organism>
<proteinExistence type="inferred from homology"/>
<dbReference type="Gene3D" id="3.30.70.330">
    <property type="match status" value="1"/>
</dbReference>